<keyword evidence="9 10" id="KW-0807">Transducer</keyword>
<evidence type="ECO:0000256" key="8">
    <source>
        <dbReference type="ARBA" id="ARBA00023170"/>
    </source>
</evidence>
<reference evidence="11 12" key="1">
    <citation type="submission" date="2023-09" db="EMBL/GenBank/DDBJ databases">
        <title>Nesidiocoris tenuis whole genome shotgun sequence.</title>
        <authorList>
            <person name="Shibata T."/>
            <person name="Shimoda M."/>
            <person name="Kobayashi T."/>
            <person name="Uehara T."/>
        </authorList>
    </citation>
    <scope>NUCLEOTIDE SEQUENCE [LARGE SCALE GENOMIC DNA]</scope>
    <source>
        <strain evidence="11 12">Japan</strain>
    </source>
</reference>
<comment type="subcellular location">
    <subcellularLocation>
        <location evidence="1 10">Cell membrane</location>
        <topology evidence="1 10">Multi-pass membrane protein</topology>
    </subcellularLocation>
</comment>
<comment type="caution">
    <text evidence="10">Lacks conserved residue(s) required for the propagation of feature annotation.</text>
</comment>
<evidence type="ECO:0000256" key="5">
    <source>
        <dbReference type="ARBA" id="ARBA00022725"/>
    </source>
</evidence>
<organism evidence="11 12">
    <name type="scientific">Nesidiocoris tenuis</name>
    <dbReference type="NCBI Taxonomy" id="355587"/>
    <lineage>
        <taxon>Eukaryota</taxon>
        <taxon>Metazoa</taxon>
        <taxon>Ecdysozoa</taxon>
        <taxon>Arthropoda</taxon>
        <taxon>Hexapoda</taxon>
        <taxon>Insecta</taxon>
        <taxon>Pterygota</taxon>
        <taxon>Neoptera</taxon>
        <taxon>Paraneoptera</taxon>
        <taxon>Hemiptera</taxon>
        <taxon>Heteroptera</taxon>
        <taxon>Panheteroptera</taxon>
        <taxon>Cimicomorpha</taxon>
        <taxon>Miridae</taxon>
        <taxon>Dicyphina</taxon>
        <taxon>Nesidiocoris</taxon>
    </lineage>
</organism>
<evidence type="ECO:0000256" key="3">
    <source>
        <dbReference type="ARBA" id="ARBA00022606"/>
    </source>
</evidence>
<gene>
    <name evidence="11" type="ORF">NTJ_06626</name>
</gene>
<dbReference type="Pfam" id="PF02949">
    <property type="entry name" value="7tm_6"/>
    <property type="match status" value="1"/>
</dbReference>
<dbReference type="PANTHER" id="PTHR21137:SF35">
    <property type="entry name" value="ODORANT RECEPTOR 19A-RELATED"/>
    <property type="match status" value="1"/>
</dbReference>
<dbReference type="InterPro" id="IPR004117">
    <property type="entry name" value="7tm6_olfct_rcpt"/>
</dbReference>
<evidence type="ECO:0000256" key="2">
    <source>
        <dbReference type="ARBA" id="ARBA00022475"/>
    </source>
</evidence>
<feature type="transmembrane region" description="Helical" evidence="10">
    <location>
        <begin position="114"/>
        <end position="133"/>
    </location>
</feature>
<keyword evidence="5 10" id="KW-0552">Olfaction</keyword>
<keyword evidence="2" id="KW-1003">Cell membrane</keyword>
<evidence type="ECO:0000256" key="10">
    <source>
        <dbReference type="RuleBase" id="RU351113"/>
    </source>
</evidence>
<name>A0ABN7ATS5_9HEMI</name>
<evidence type="ECO:0000256" key="4">
    <source>
        <dbReference type="ARBA" id="ARBA00022692"/>
    </source>
</evidence>
<evidence type="ECO:0000256" key="9">
    <source>
        <dbReference type="ARBA" id="ARBA00023224"/>
    </source>
</evidence>
<comment type="similarity">
    <text evidence="10">Belongs to the insect chemoreceptor superfamily. Heteromeric odorant receptor channel (TC 1.A.69) family.</text>
</comment>
<dbReference type="Proteomes" id="UP001307889">
    <property type="component" value="Chromosome 4"/>
</dbReference>
<keyword evidence="8 10" id="KW-0675">Receptor</keyword>
<dbReference type="PANTHER" id="PTHR21137">
    <property type="entry name" value="ODORANT RECEPTOR"/>
    <property type="match status" value="1"/>
</dbReference>
<evidence type="ECO:0000313" key="11">
    <source>
        <dbReference type="EMBL" id="BES93817.1"/>
    </source>
</evidence>
<keyword evidence="6 10" id="KW-1133">Transmembrane helix</keyword>
<evidence type="ECO:0000313" key="12">
    <source>
        <dbReference type="Proteomes" id="UP001307889"/>
    </source>
</evidence>
<keyword evidence="3 10" id="KW-0716">Sensory transduction</keyword>
<feature type="transmembrane region" description="Helical" evidence="10">
    <location>
        <begin position="186"/>
        <end position="204"/>
    </location>
</feature>
<evidence type="ECO:0000256" key="6">
    <source>
        <dbReference type="ARBA" id="ARBA00022989"/>
    </source>
</evidence>
<proteinExistence type="inferred from homology"/>
<evidence type="ECO:0000256" key="1">
    <source>
        <dbReference type="ARBA" id="ARBA00004651"/>
    </source>
</evidence>
<keyword evidence="12" id="KW-1185">Reference proteome</keyword>
<feature type="transmembrane region" description="Helical" evidence="10">
    <location>
        <begin position="376"/>
        <end position="397"/>
    </location>
</feature>
<evidence type="ECO:0000256" key="7">
    <source>
        <dbReference type="ARBA" id="ARBA00023136"/>
    </source>
</evidence>
<dbReference type="EMBL" id="AP028912">
    <property type="protein sequence ID" value="BES93817.1"/>
    <property type="molecule type" value="Genomic_DNA"/>
</dbReference>
<accession>A0ABN7ATS5</accession>
<sequence length="477" mass="54832">MNFQPYQRLPLRIYSCNQLTSSSSLLYFESTRGYSEKMIPLVFKRMDYTDPDVQIGYKKIYVAFLRFSGMYPNLTGRWYYFFGVFGMYLHVFYFGYIIDYCVSVALAIEYSDTYVLVYNLCFGSLTVIYYVVLHYGMYQKFLLDEILKIVGQGFFTYERPPTPHEQKIGLSTDVACRRTFLRQMSVIVLTMFGSLILLPLSYGIRGEYSSMGEDKIPINKHLSLPMWLPYNTDTPLKFWLTLLGMFNDGSAEGRIIASSCIIYCNLCTCLASQFDLLSHSLRDLEARAIYAYERKGYAALPSKDAYYDDPRFHVIMNECLDENIRHYQVLLVFNSKLQKYVGPAVFAILSGMALTISCPSFLLLQLTKSEEAISAMAIVRIVNLGIIIGSFMTYLYFYCSYGQLVTSASEKLHFALYESPWMRANTSFKRKLIITMNRSEQPLRIDVLGLVKADSATFLDALKTMFSYCNLLAAVQN</sequence>
<keyword evidence="4 10" id="KW-0812">Transmembrane</keyword>
<keyword evidence="7 10" id="KW-0472">Membrane</keyword>
<feature type="transmembrane region" description="Helical" evidence="10">
    <location>
        <begin position="340"/>
        <end position="364"/>
    </location>
</feature>
<feature type="transmembrane region" description="Helical" evidence="10">
    <location>
        <begin position="78"/>
        <end position="108"/>
    </location>
</feature>
<protein>
    <recommendedName>
        <fullName evidence="10">Odorant receptor</fullName>
    </recommendedName>
</protein>